<feature type="transmembrane region" description="Helical" evidence="1">
    <location>
        <begin position="129"/>
        <end position="150"/>
    </location>
</feature>
<keyword evidence="3" id="KW-1185">Reference proteome</keyword>
<sequence length="421" mass="47074">MFLHLPPFGLEAVKLAFNLIFVKPCLFVFFQVHGNATKWKIALETSPETEPYPKGDKNYYENTRLEFNANPRFLVSSRDSKFGPTGLPANVIMAIALAITYAASQMVLLELEDNDDQGESASNAVLPHFAFHVLGVVILIQAFLSIWALVACRGDIKTWNASPFATAYILSQELGRVRRIPGRCMQSLYHRYRDSQSVVQPTSTSTKSIWRKLGRCRLESLYHYIRGSQHEMKSEVVQIVQMSAWDSHPIFRSLTMWVWMLIGSGFFWGILIYFMVQSGTPGTFRGTSWVPVSEPSNSTSTSGSSVLNLGWDGVAPISGLVWGLAILVGFQGGIVTTAMTCAQTILDLACDQRLWMEIRGKGSDPNPHMFRKLMICWHSWVLHIADPLFHWLFGLAVNISADKGLQVKPVPVCALLISIIK</sequence>
<accession>A0ABR1ILI1</accession>
<evidence type="ECO:0000313" key="2">
    <source>
        <dbReference type="EMBL" id="KAK7435768.1"/>
    </source>
</evidence>
<evidence type="ECO:0000313" key="3">
    <source>
        <dbReference type="Proteomes" id="UP001498398"/>
    </source>
</evidence>
<name>A0ABR1ILI1_9AGAR</name>
<keyword evidence="1" id="KW-1133">Transmembrane helix</keyword>
<feature type="transmembrane region" description="Helical" evidence="1">
    <location>
        <begin position="257"/>
        <end position="276"/>
    </location>
</feature>
<proteinExistence type="predicted"/>
<reference evidence="2 3" key="1">
    <citation type="submission" date="2024-01" db="EMBL/GenBank/DDBJ databases">
        <title>A draft genome for the cacao thread blight pathogen Marasmiellus scandens.</title>
        <authorList>
            <person name="Baruah I.K."/>
            <person name="Leung J."/>
            <person name="Bukari Y."/>
            <person name="Amoako-Attah I."/>
            <person name="Meinhardt L.W."/>
            <person name="Bailey B.A."/>
            <person name="Cohen S.P."/>
        </authorList>
    </citation>
    <scope>NUCLEOTIDE SEQUENCE [LARGE SCALE GENOMIC DNA]</scope>
    <source>
        <strain evidence="2 3">GH-19</strain>
    </source>
</reference>
<keyword evidence="1" id="KW-0472">Membrane</keyword>
<dbReference type="EMBL" id="JBANRG010000102">
    <property type="protein sequence ID" value="KAK7435768.1"/>
    <property type="molecule type" value="Genomic_DNA"/>
</dbReference>
<feature type="transmembrane region" description="Helical" evidence="1">
    <location>
        <begin position="12"/>
        <end position="30"/>
    </location>
</feature>
<feature type="transmembrane region" description="Helical" evidence="1">
    <location>
        <begin position="320"/>
        <end position="346"/>
    </location>
</feature>
<organism evidence="2 3">
    <name type="scientific">Marasmiellus scandens</name>
    <dbReference type="NCBI Taxonomy" id="2682957"/>
    <lineage>
        <taxon>Eukaryota</taxon>
        <taxon>Fungi</taxon>
        <taxon>Dikarya</taxon>
        <taxon>Basidiomycota</taxon>
        <taxon>Agaricomycotina</taxon>
        <taxon>Agaricomycetes</taxon>
        <taxon>Agaricomycetidae</taxon>
        <taxon>Agaricales</taxon>
        <taxon>Marasmiineae</taxon>
        <taxon>Omphalotaceae</taxon>
        <taxon>Marasmiellus</taxon>
    </lineage>
</organism>
<gene>
    <name evidence="2" type="ORF">VKT23_019466</name>
</gene>
<feature type="transmembrane region" description="Helical" evidence="1">
    <location>
        <begin position="87"/>
        <end position="109"/>
    </location>
</feature>
<evidence type="ECO:0000256" key="1">
    <source>
        <dbReference type="SAM" id="Phobius"/>
    </source>
</evidence>
<dbReference type="Proteomes" id="UP001498398">
    <property type="component" value="Unassembled WGS sequence"/>
</dbReference>
<comment type="caution">
    <text evidence="2">The sequence shown here is derived from an EMBL/GenBank/DDBJ whole genome shotgun (WGS) entry which is preliminary data.</text>
</comment>
<protein>
    <submittedName>
        <fullName evidence="2">Uncharacterized protein</fullName>
    </submittedName>
</protein>
<keyword evidence="1" id="KW-0812">Transmembrane</keyword>